<dbReference type="Gene3D" id="1.20.1440.60">
    <property type="entry name" value="23S rRNA-intervening sequence"/>
    <property type="match status" value="1"/>
</dbReference>
<name>A0A7V0T7C7_UNCW3</name>
<gene>
    <name evidence="2" type="ORF">ENN51_09645</name>
</gene>
<organism evidence="2">
    <name type="scientific">candidate division WOR-3 bacterium</name>
    <dbReference type="NCBI Taxonomy" id="2052148"/>
    <lineage>
        <taxon>Bacteria</taxon>
        <taxon>Bacteria division WOR-3</taxon>
    </lineage>
</organism>
<dbReference type="PANTHER" id="PTHR38471:SF2">
    <property type="entry name" value="FOUR HELIX BUNDLE PROTEIN"/>
    <property type="match status" value="1"/>
</dbReference>
<sequence length="141" mass="15959">MKVRTYRDLEVWQVAYALCRQVYEASRGFPKEEVYGLTAQVRHAAISVPSNIAEGMGRRSTAEFIRSLRIAYGSNSELETQLLLARDLGYIAAEDYTRLEQGAASVERMLSALLVALQRRTQKRTEPAPTTGLPDHRRNMQ</sequence>
<evidence type="ECO:0000256" key="1">
    <source>
        <dbReference type="SAM" id="MobiDB-lite"/>
    </source>
</evidence>
<dbReference type="InterPro" id="IPR036583">
    <property type="entry name" value="23S_rRNA_IVS_sf"/>
</dbReference>
<feature type="region of interest" description="Disordered" evidence="1">
    <location>
        <begin position="121"/>
        <end position="141"/>
    </location>
</feature>
<dbReference type="Proteomes" id="UP000885672">
    <property type="component" value="Unassembled WGS sequence"/>
</dbReference>
<protein>
    <submittedName>
        <fullName evidence="2">Four helix bundle protein</fullName>
    </submittedName>
</protein>
<evidence type="ECO:0000313" key="2">
    <source>
        <dbReference type="EMBL" id="HDR00528.1"/>
    </source>
</evidence>
<proteinExistence type="predicted"/>
<dbReference type="EMBL" id="DSBX01000370">
    <property type="protein sequence ID" value="HDR00528.1"/>
    <property type="molecule type" value="Genomic_DNA"/>
</dbReference>
<dbReference type="SUPFAM" id="SSF158446">
    <property type="entry name" value="IVS-encoded protein-like"/>
    <property type="match status" value="1"/>
</dbReference>
<dbReference type="Pfam" id="PF05635">
    <property type="entry name" value="23S_rRNA_IVP"/>
    <property type="match status" value="1"/>
</dbReference>
<dbReference type="CDD" id="cd16377">
    <property type="entry name" value="23S_rRNA_IVP_like"/>
    <property type="match status" value="1"/>
</dbReference>
<reference evidence="2" key="1">
    <citation type="journal article" date="2020" name="mSystems">
        <title>Genome- and Community-Level Interaction Insights into Carbon Utilization and Element Cycling Functions of Hydrothermarchaeota in Hydrothermal Sediment.</title>
        <authorList>
            <person name="Zhou Z."/>
            <person name="Liu Y."/>
            <person name="Xu W."/>
            <person name="Pan J."/>
            <person name="Luo Z.H."/>
            <person name="Li M."/>
        </authorList>
    </citation>
    <scope>NUCLEOTIDE SEQUENCE [LARGE SCALE GENOMIC DNA]</scope>
    <source>
        <strain evidence="2">SpSt-1182</strain>
    </source>
</reference>
<dbReference type="NCBIfam" id="TIGR02436">
    <property type="entry name" value="four helix bundle protein"/>
    <property type="match status" value="1"/>
</dbReference>
<dbReference type="InterPro" id="IPR012657">
    <property type="entry name" value="23S_rRNA-intervening_sequence"/>
</dbReference>
<dbReference type="AlphaFoldDB" id="A0A7V0T7C7"/>
<comment type="caution">
    <text evidence="2">The sequence shown here is derived from an EMBL/GenBank/DDBJ whole genome shotgun (WGS) entry which is preliminary data.</text>
</comment>
<dbReference type="PANTHER" id="PTHR38471">
    <property type="entry name" value="FOUR HELIX BUNDLE PROTEIN"/>
    <property type="match status" value="1"/>
</dbReference>
<accession>A0A7V0T7C7</accession>